<dbReference type="GO" id="GO:1901135">
    <property type="term" value="P:carbohydrate derivative metabolic process"/>
    <property type="evidence" value="ECO:0007669"/>
    <property type="project" value="InterPro"/>
</dbReference>
<comment type="caution">
    <text evidence="10">The sequence shown here is derived from an EMBL/GenBank/DDBJ whole genome shotgun (WGS) entry which is preliminary data.</text>
</comment>
<dbReference type="InterPro" id="IPR046342">
    <property type="entry name" value="CBS_dom_sf"/>
</dbReference>
<accession>A0A2T7G825</accession>
<feature type="binding site" evidence="5">
    <location>
        <position position="87"/>
    </location>
    <ligand>
        <name>Zn(2+)</name>
        <dbReference type="ChEBI" id="CHEBI:29105"/>
    </ligand>
</feature>
<dbReference type="CDD" id="cd05014">
    <property type="entry name" value="SIS_Kpsf"/>
    <property type="match status" value="1"/>
</dbReference>
<dbReference type="Proteomes" id="UP000244446">
    <property type="component" value="Unassembled WGS sequence"/>
</dbReference>
<proteinExistence type="inferred from homology"/>
<feature type="domain" description="SIS" evidence="9">
    <location>
        <begin position="46"/>
        <end position="189"/>
    </location>
</feature>
<comment type="similarity">
    <text evidence="1 4">Belongs to the SIS family. GutQ/KpsF subfamily.</text>
</comment>
<keyword evidence="11" id="KW-1185">Reference proteome</keyword>
<feature type="site" description="Catalytically relevant" evidence="6">
    <location>
        <position position="157"/>
    </location>
</feature>
<dbReference type="PROSITE" id="PS51371">
    <property type="entry name" value="CBS"/>
    <property type="match status" value="2"/>
</dbReference>
<evidence type="ECO:0000256" key="4">
    <source>
        <dbReference type="PIRNR" id="PIRNR004692"/>
    </source>
</evidence>
<feature type="site" description="Catalytically relevant" evidence="6">
    <location>
        <position position="64"/>
    </location>
</feature>
<dbReference type="RefSeq" id="WP_108691428.1">
    <property type="nucleotide sequence ID" value="NZ_QCYH01000003.1"/>
</dbReference>
<dbReference type="FunFam" id="3.40.50.10490:FF:000011">
    <property type="entry name" value="Arabinose 5-phosphate isomerase"/>
    <property type="match status" value="1"/>
</dbReference>
<dbReference type="InterPro" id="IPR004800">
    <property type="entry name" value="KdsD/KpsF-type"/>
</dbReference>
<evidence type="ECO:0000256" key="7">
    <source>
        <dbReference type="PROSITE-ProRule" id="PRU00703"/>
    </source>
</evidence>
<keyword evidence="5" id="KW-0862">Zinc</keyword>
<dbReference type="Pfam" id="PF01380">
    <property type="entry name" value="SIS"/>
    <property type="match status" value="1"/>
</dbReference>
<dbReference type="SMART" id="SM00116">
    <property type="entry name" value="CBS"/>
    <property type="match status" value="2"/>
</dbReference>
<dbReference type="OrthoDB" id="9762536at2"/>
<feature type="domain" description="CBS" evidence="8">
    <location>
        <begin position="214"/>
        <end position="272"/>
    </location>
</feature>
<dbReference type="Pfam" id="PF00571">
    <property type="entry name" value="CBS"/>
    <property type="match status" value="2"/>
</dbReference>
<feature type="domain" description="CBS" evidence="8">
    <location>
        <begin position="278"/>
        <end position="330"/>
    </location>
</feature>
<dbReference type="AlphaFoldDB" id="A0A2T7G825"/>
<dbReference type="InterPro" id="IPR050986">
    <property type="entry name" value="GutQ/KpsF_isomerases"/>
</dbReference>
<keyword evidence="5" id="KW-0479">Metal-binding</keyword>
<dbReference type="Gene3D" id="3.40.50.10490">
    <property type="entry name" value="Glucose-6-phosphate isomerase like protein, domain 1"/>
    <property type="match status" value="1"/>
</dbReference>
<evidence type="ECO:0000313" key="11">
    <source>
        <dbReference type="Proteomes" id="UP000244446"/>
    </source>
</evidence>
<name>A0A2T7G825_9RHOB</name>
<keyword evidence="10" id="KW-0413">Isomerase</keyword>
<dbReference type="InterPro" id="IPR001347">
    <property type="entry name" value="SIS_dom"/>
</dbReference>
<evidence type="ECO:0000256" key="6">
    <source>
        <dbReference type="PIRSR" id="PIRSR004692-3"/>
    </source>
</evidence>
<sequence>MSGDDQQSKRHGTGGGAAQVARDVLTLEADALHQLADALPEDFGAAVDLILGTAGRVIVSGVGKSGHVGRKISATLASTGTPSYFVHAGEASHGDLGMITKGDVCLLMSNSGETPELSDEIAYCARFGIPMIGMSSKPSSTLMKAAQLRLTLPPVPEACPMGMAPTTSTTMMMALGDALAVALMRARGFEVAHYRDFHPGGKLGAQMSRVADLMHGQDSLPLVAPDMGMQETLLTMSAKNFGIAAVTDAGGTLFGIITDGDLRRNMDHLLESTAGAIATRKPVTVTPDTLAASALALMNEREISVLLVVDEGRRPVGVLHIHDCLRAGVA</sequence>
<dbReference type="NCBIfam" id="TIGR00393">
    <property type="entry name" value="kpsF"/>
    <property type="match status" value="1"/>
</dbReference>
<feature type="site" description="Catalytically relevant" evidence="6">
    <location>
        <position position="116"/>
    </location>
</feature>
<dbReference type="GO" id="GO:0005975">
    <property type="term" value="P:carbohydrate metabolic process"/>
    <property type="evidence" value="ECO:0007669"/>
    <property type="project" value="InterPro"/>
</dbReference>
<evidence type="ECO:0000256" key="1">
    <source>
        <dbReference type="ARBA" id="ARBA00008165"/>
    </source>
</evidence>
<evidence type="ECO:0000256" key="5">
    <source>
        <dbReference type="PIRSR" id="PIRSR004692-2"/>
    </source>
</evidence>
<protein>
    <submittedName>
        <fullName evidence="10">KpsF/GutQ family sugar-phosphate isomerase</fullName>
    </submittedName>
</protein>
<feature type="site" description="Catalytically relevant" evidence="6">
    <location>
        <position position="198"/>
    </location>
</feature>
<dbReference type="Gene3D" id="3.10.580.10">
    <property type="entry name" value="CBS-domain"/>
    <property type="match status" value="1"/>
</dbReference>
<evidence type="ECO:0000259" key="8">
    <source>
        <dbReference type="PROSITE" id="PS51371"/>
    </source>
</evidence>
<keyword evidence="2" id="KW-0677">Repeat</keyword>
<organism evidence="10 11">
    <name type="scientific">Pelagivirga sediminicola</name>
    <dbReference type="NCBI Taxonomy" id="2170575"/>
    <lineage>
        <taxon>Bacteria</taxon>
        <taxon>Pseudomonadati</taxon>
        <taxon>Pseudomonadota</taxon>
        <taxon>Alphaproteobacteria</taxon>
        <taxon>Rhodobacterales</taxon>
        <taxon>Paracoccaceae</taxon>
        <taxon>Pelagivirga</taxon>
    </lineage>
</organism>
<dbReference type="InterPro" id="IPR035474">
    <property type="entry name" value="SIS_Kpsf"/>
</dbReference>
<dbReference type="GO" id="GO:0046872">
    <property type="term" value="F:metal ion binding"/>
    <property type="evidence" value="ECO:0007669"/>
    <property type="project" value="UniProtKB-KW"/>
</dbReference>
<dbReference type="PIRSF" id="PIRSF004692">
    <property type="entry name" value="KdsD_KpsF"/>
    <property type="match status" value="1"/>
</dbReference>
<dbReference type="PANTHER" id="PTHR42745:SF1">
    <property type="entry name" value="ARABINOSE 5-PHOSPHATE ISOMERASE KDSD"/>
    <property type="match status" value="1"/>
</dbReference>
<dbReference type="CDD" id="cd04604">
    <property type="entry name" value="CBS_pair_SIS_assoc"/>
    <property type="match status" value="1"/>
</dbReference>
<dbReference type="InterPro" id="IPR046348">
    <property type="entry name" value="SIS_dom_sf"/>
</dbReference>
<gene>
    <name evidence="10" type="ORF">DC366_06605</name>
</gene>
<dbReference type="PANTHER" id="PTHR42745">
    <property type="match status" value="1"/>
</dbReference>
<dbReference type="PROSITE" id="PS51464">
    <property type="entry name" value="SIS"/>
    <property type="match status" value="1"/>
</dbReference>
<dbReference type="GO" id="GO:0097367">
    <property type="term" value="F:carbohydrate derivative binding"/>
    <property type="evidence" value="ECO:0007669"/>
    <property type="project" value="InterPro"/>
</dbReference>
<evidence type="ECO:0000256" key="2">
    <source>
        <dbReference type="ARBA" id="ARBA00022737"/>
    </source>
</evidence>
<reference evidence="10 11" key="1">
    <citation type="submission" date="2018-04" db="EMBL/GenBank/DDBJ databases">
        <title>Pelagivirga bohaiensis gen. nov., sp. nov., a bacterium isolated from the Bohai Sea.</title>
        <authorList>
            <person name="Ji X."/>
        </authorList>
    </citation>
    <scope>NUCLEOTIDE SEQUENCE [LARGE SCALE GENOMIC DNA]</scope>
    <source>
        <strain evidence="10 11">BH-SD19</strain>
    </source>
</reference>
<evidence type="ECO:0000259" key="9">
    <source>
        <dbReference type="PROSITE" id="PS51464"/>
    </source>
</evidence>
<keyword evidence="3 7" id="KW-0129">CBS domain</keyword>
<evidence type="ECO:0000313" key="10">
    <source>
        <dbReference type="EMBL" id="PVA10569.1"/>
    </source>
</evidence>
<dbReference type="GO" id="GO:0019146">
    <property type="term" value="F:arabinose-5-phosphate isomerase activity"/>
    <property type="evidence" value="ECO:0007669"/>
    <property type="project" value="UniProtKB-ARBA"/>
</dbReference>
<dbReference type="EMBL" id="QCYH01000003">
    <property type="protein sequence ID" value="PVA10569.1"/>
    <property type="molecule type" value="Genomic_DNA"/>
</dbReference>
<dbReference type="InterPro" id="IPR000644">
    <property type="entry name" value="CBS_dom"/>
</dbReference>
<evidence type="ECO:0000256" key="3">
    <source>
        <dbReference type="ARBA" id="ARBA00023122"/>
    </source>
</evidence>
<dbReference type="SUPFAM" id="SSF53697">
    <property type="entry name" value="SIS domain"/>
    <property type="match status" value="1"/>
</dbReference>